<protein>
    <submittedName>
        <fullName evidence="2">GNAT family N-acetyltransferase</fullName>
    </submittedName>
</protein>
<dbReference type="Pfam" id="PF00583">
    <property type="entry name" value="Acetyltransf_1"/>
    <property type="match status" value="1"/>
</dbReference>
<dbReference type="AlphaFoldDB" id="A0A1J0E377"/>
<dbReference type="InterPro" id="IPR016181">
    <property type="entry name" value="Acyl_CoA_acyltransferase"/>
</dbReference>
<dbReference type="GO" id="GO:0016747">
    <property type="term" value="F:acyltransferase activity, transferring groups other than amino-acyl groups"/>
    <property type="evidence" value="ECO:0007669"/>
    <property type="project" value="InterPro"/>
</dbReference>
<dbReference type="Proteomes" id="UP000824410">
    <property type="component" value="Unassembled WGS sequence"/>
</dbReference>
<evidence type="ECO:0000259" key="1">
    <source>
        <dbReference type="PROSITE" id="PS51186"/>
    </source>
</evidence>
<proteinExistence type="predicted"/>
<name>A0A1J0E377_PRORE</name>
<dbReference type="SUPFAM" id="SSF55729">
    <property type="entry name" value="Acyl-CoA N-acyltransferases (Nat)"/>
    <property type="match status" value="1"/>
</dbReference>
<dbReference type="EMBL" id="SHDO01000051">
    <property type="protein sequence ID" value="MBX6983080.1"/>
    <property type="molecule type" value="Genomic_DNA"/>
</dbReference>
<dbReference type="KEGG" id="prg:RB151_006150"/>
<comment type="caution">
    <text evidence="2">The sequence shown here is derived from an EMBL/GenBank/DDBJ whole genome shotgun (WGS) entry which is preliminary data.</text>
</comment>
<dbReference type="OrthoDB" id="8116556at2"/>
<dbReference type="InterPro" id="IPR000182">
    <property type="entry name" value="GNAT_dom"/>
</dbReference>
<organism evidence="2 3">
    <name type="scientific">Providencia rettgeri</name>
    <dbReference type="NCBI Taxonomy" id="587"/>
    <lineage>
        <taxon>Bacteria</taxon>
        <taxon>Pseudomonadati</taxon>
        <taxon>Pseudomonadota</taxon>
        <taxon>Gammaproteobacteria</taxon>
        <taxon>Enterobacterales</taxon>
        <taxon>Morganellaceae</taxon>
        <taxon>Providencia</taxon>
    </lineage>
</organism>
<dbReference type="RefSeq" id="WP_042849074.1">
    <property type="nucleotide sequence ID" value="NZ_ABEXNG020000026.1"/>
</dbReference>
<dbReference type="CDD" id="cd04301">
    <property type="entry name" value="NAT_SF"/>
    <property type="match status" value="1"/>
</dbReference>
<dbReference type="Gene3D" id="3.40.630.30">
    <property type="match status" value="1"/>
</dbReference>
<accession>A0A1J0E377</accession>
<reference evidence="2" key="1">
    <citation type="submission" date="2019-02" db="EMBL/GenBank/DDBJ databases">
        <title>Genomic characterization of isolates from hospital effluents in KZN, South Africa.</title>
        <authorList>
            <person name="Ntshobeni N."/>
            <person name="Allam M."/>
            <person name="Ismail A."/>
            <person name="Amoako D."/>
            <person name="Essack S."/>
            <person name="Chenia H."/>
        </authorList>
    </citation>
    <scope>NUCLEOTIDE SEQUENCE</scope>
    <source>
        <strain evidence="2">AFE97_S1</strain>
    </source>
</reference>
<feature type="domain" description="N-acetyltransferase" evidence="1">
    <location>
        <begin position="2"/>
        <end position="176"/>
    </location>
</feature>
<gene>
    <name evidence="2" type="ORF">EX242_22845</name>
</gene>
<evidence type="ECO:0000313" key="3">
    <source>
        <dbReference type="Proteomes" id="UP000824410"/>
    </source>
</evidence>
<dbReference type="PROSITE" id="PS51186">
    <property type="entry name" value="GNAT"/>
    <property type="match status" value="1"/>
</dbReference>
<sequence length="176" mass="20296">MREVRKLQRDEIPAVWSIDRTELIEHLYLHQDGKLVLSKQRFDMKGWPEGEPEAYTPHLLESYDQGAIFIGVFEQGKLIAAASLDNTWRGEQKNLLQLSFLHVSHPHRGEGLAGLLFQQCVDLAIQKNAKGLYISATPSENTVHFYQYLGCTLIEKPDPELFALEPEDIHFVYWFD</sequence>
<evidence type="ECO:0000313" key="2">
    <source>
        <dbReference type="EMBL" id="MBX6983080.1"/>
    </source>
</evidence>